<evidence type="ECO:0000313" key="2">
    <source>
        <dbReference type="Proteomes" id="UP000824135"/>
    </source>
</evidence>
<keyword evidence="1" id="KW-0378">Hydrolase</keyword>
<evidence type="ECO:0000313" key="1">
    <source>
        <dbReference type="EMBL" id="HIY77714.1"/>
    </source>
</evidence>
<dbReference type="InterPro" id="IPR023430">
    <property type="entry name" value="Pept_HybD-like_dom_sf"/>
</dbReference>
<protein>
    <submittedName>
        <fullName evidence="1">Spore protease YyaC</fullName>
    </submittedName>
</protein>
<keyword evidence="1" id="KW-0645">Protease</keyword>
<comment type="caution">
    <text evidence="1">The sequence shown here is derived from an EMBL/GenBank/DDBJ whole genome shotgun (WGS) entry which is preliminary data.</text>
</comment>
<organism evidence="1 2">
    <name type="scientific">Candidatus Borkfalkia excrementavium</name>
    <dbReference type="NCBI Taxonomy" id="2838505"/>
    <lineage>
        <taxon>Bacteria</taxon>
        <taxon>Bacillati</taxon>
        <taxon>Bacillota</taxon>
        <taxon>Clostridia</taxon>
        <taxon>Christensenellales</taxon>
        <taxon>Christensenellaceae</taxon>
        <taxon>Candidatus Borkfalkia</taxon>
    </lineage>
</organism>
<dbReference type="SUPFAM" id="SSF53163">
    <property type="entry name" value="HybD-like"/>
    <property type="match status" value="1"/>
</dbReference>
<sequence>MEYSFNMFNKMAAAGLIMSLDNFLKELSAPPVVLCIGSDLAIGDSLGPITGTMLGQKSSGGGIFVYGTLKKPITAKEVKYLNDFLKETHPDSKVIAVDAAVGEAGDIGLIKIANKSLRPGLGANKRLSQVGDVSIMGIVAEKSVFNYSLLNLTRLNLVYRMADIISDALSSYVGGKNYFAKISQPKAS</sequence>
<reference evidence="1" key="1">
    <citation type="journal article" date="2021" name="PeerJ">
        <title>Extensive microbial diversity within the chicken gut microbiome revealed by metagenomics and culture.</title>
        <authorList>
            <person name="Gilroy R."/>
            <person name="Ravi A."/>
            <person name="Getino M."/>
            <person name="Pursley I."/>
            <person name="Horton D.L."/>
            <person name="Alikhan N.F."/>
            <person name="Baker D."/>
            <person name="Gharbi K."/>
            <person name="Hall N."/>
            <person name="Watson M."/>
            <person name="Adriaenssens E.M."/>
            <person name="Foster-Nyarko E."/>
            <person name="Jarju S."/>
            <person name="Secka A."/>
            <person name="Antonio M."/>
            <person name="Oren A."/>
            <person name="Chaudhuri R.R."/>
            <person name="La Ragione R."/>
            <person name="Hildebrand F."/>
            <person name="Pallen M.J."/>
        </authorList>
    </citation>
    <scope>NUCLEOTIDE SEQUENCE</scope>
    <source>
        <strain evidence="1">CHK199-9574</strain>
    </source>
</reference>
<reference evidence="1" key="2">
    <citation type="submission" date="2021-04" db="EMBL/GenBank/DDBJ databases">
        <authorList>
            <person name="Gilroy R."/>
        </authorList>
    </citation>
    <scope>NUCLEOTIDE SEQUENCE</scope>
    <source>
        <strain evidence="1">CHK199-9574</strain>
    </source>
</reference>
<dbReference type="InterPro" id="IPR009665">
    <property type="entry name" value="YyaC"/>
</dbReference>
<name>A0A9D2CFC0_9FIRM</name>
<dbReference type="GO" id="GO:0006508">
    <property type="term" value="P:proteolysis"/>
    <property type="evidence" value="ECO:0007669"/>
    <property type="project" value="UniProtKB-KW"/>
</dbReference>
<dbReference type="AlphaFoldDB" id="A0A9D2CFC0"/>
<dbReference type="NCBIfam" id="TIGR02841">
    <property type="entry name" value="spore_YyaC"/>
    <property type="match status" value="1"/>
</dbReference>
<gene>
    <name evidence="1" type="primary">yyaC</name>
    <name evidence="1" type="ORF">H9728_01585</name>
</gene>
<dbReference type="Pfam" id="PF06866">
    <property type="entry name" value="DUF1256"/>
    <property type="match status" value="1"/>
</dbReference>
<proteinExistence type="predicted"/>
<dbReference type="EMBL" id="DXCO01000012">
    <property type="protein sequence ID" value="HIY77714.1"/>
    <property type="molecule type" value="Genomic_DNA"/>
</dbReference>
<dbReference type="GO" id="GO:0008233">
    <property type="term" value="F:peptidase activity"/>
    <property type="evidence" value="ECO:0007669"/>
    <property type="project" value="UniProtKB-KW"/>
</dbReference>
<accession>A0A9D2CFC0</accession>
<dbReference type="Proteomes" id="UP000824135">
    <property type="component" value="Unassembled WGS sequence"/>
</dbReference>